<dbReference type="SUPFAM" id="SSF54593">
    <property type="entry name" value="Glyoxalase/Bleomycin resistance protein/Dihydroxybiphenyl dioxygenase"/>
    <property type="match status" value="1"/>
</dbReference>
<evidence type="ECO:0000313" key="2">
    <source>
        <dbReference type="EMBL" id="MDS0296181.1"/>
    </source>
</evidence>
<proteinExistence type="predicted"/>
<evidence type="ECO:0000259" key="1">
    <source>
        <dbReference type="PROSITE" id="PS51819"/>
    </source>
</evidence>
<dbReference type="InterPro" id="IPR037523">
    <property type="entry name" value="VOC_core"/>
</dbReference>
<reference evidence="2 3" key="1">
    <citation type="submission" date="2022-06" db="EMBL/GenBank/DDBJ databases">
        <title>Halogeometricum sp. a new haloarchaeum isolate from saline soil.</title>
        <authorList>
            <person name="Strakova D."/>
            <person name="Galisteo C."/>
            <person name="Sanchez-Porro C."/>
            <person name="Ventosa A."/>
        </authorList>
    </citation>
    <scope>NUCLEOTIDE SEQUENCE [LARGE SCALE GENOMIC DNA]</scope>
    <source>
        <strain evidence="3">S3BR25-2</strain>
    </source>
</reference>
<accession>A0ABU2G6S6</accession>
<dbReference type="InterPro" id="IPR004360">
    <property type="entry name" value="Glyas_Fos-R_dOase_dom"/>
</dbReference>
<dbReference type="PANTHER" id="PTHR36437:SF2">
    <property type="entry name" value="GLYOXALASE_BLEOMYCIN RESISTANCE PROTEIN_DIOXYGENASE"/>
    <property type="match status" value="1"/>
</dbReference>
<dbReference type="InterPro" id="IPR029068">
    <property type="entry name" value="Glyas_Bleomycin-R_OHBP_Dase"/>
</dbReference>
<name>A0ABU2G6S6_9EURY</name>
<dbReference type="Pfam" id="PF00903">
    <property type="entry name" value="Glyoxalase"/>
    <property type="match status" value="1"/>
</dbReference>
<sequence length="144" mass="16447">MSGTQRQVGIEGLRIVTVVVDDVDEALAFYTETLGFEKRMDDTFEMDGETGRWVTVGVPGQELEIALTRVDEPYYDEETRALLEPKRGTETWWTFRTPDCAETVETLRERGVEITQEPETYPWGIEAMFADPSGNEFSLFEYAS</sequence>
<gene>
    <name evidence="2" type="ORF">NDI79_18550</name>
</gene>
<dbReference type="Gene3D" id="3.10.180.10">
    <property type="entry name" value="2,3-Dihydroxybiphenyl 1,2-Dioxygenase, domain 1"/>
    <property type="match status" value="1"/>
</dbReference>
<dbReference type="EMBL" id="JAMQOQ010000005">
    <property type="protein sequence ID" value="MDS0296181.1"/>
    <property type="molecule type" value="Genomic_DNA"/>
</dbReference>
<keyword evidence="3" id="KW-1185">Reference proteome</keyword>
<comment type="caution">
    <text evidence="2">The sequence shown here is derived from an EMBL/GenBank/DDBJ whole genome shotgun (WGS) entry which is preliminary data.</text>
</comment>
<dbReference type="RefSeq" id="WP_310930180.1">
    <property type="nucleotide sequence ID" value="NZ_JAMQOQ010000005.1"/>
</dbReference>
<protein>
    <submittedName>
        <fullName evidence="2">VOC family protein</fullName>
    </submittedName>
</protein>
<dbReference type="Proteomes" id="UP001254813">
    <property type="component" value="Unassembled WGS sequence"/>
</dbReference>
<feature type="domain" description="VOC" evidence="1">
    <location>
        <begin position="12"/>
        <end position="142"/>
    </location>
</feature>
<evidence type="ECO:0000313" key="3">
    <source>
        <dbReference type="Proteomes" id="UP001254813"/>
    </source>
</evidence>
<dbReference type="PROSITE" id="PS51819">
    <property type="entry name" value="VOC"/>
    <property type="match status" value="1"/>
</dbReference>
<dbReference type="PANTHER" id="PTHR36437">
    <property type="entry name" value="GLYOXALASE/BLEOMYCIN RESISTANCE PROTEIN/DIOXYGENASE"/>
    <property type="match status" value="1"/>
</dbReference>
<organism evidence="2 3">
    <name type="scientific">Halogeometricum luteum</name>
    <dbReference type="NCBI Taxonomy" id="2950537"/>
    <lineage>
        <taxon>Archaea</taxon>
        <taxon>Methanobacteriati</taxon>
        <taxon>Methanobacteriota</taxon>
        <taxon>Stenosarchaea group</taxon>
        <taxon>Halobacteria</taxon>
        <taxon>Halobacteriales</taxon>
        <taxon>Haloferacaceae</taxon>
        <taxon>Halogeometricum</taxon>
    </lineage>
</organism>